<feature type="region of interest" description="Disordered" evidence="1">
    <location>
        <begin position="1"/>
        <end position="59"/>
    </location>
</feature>
<evidence type="ECO:0000256" key="1">
    <source>
        <dbReference type="SAM" id="MobiDB-lite"/>
    </source>
</evidence>
<protein>
    <submittedName>
        <fullName evidence="2">Uncharacterized protein</fullName>
    </submittedName>
</protein>
<proteinExistence type="predicted"/>
<name>A0AAE1C0H9_PETCI</name>
<organism evidence="2 3">
    <name type="scientific">Petrolisthes cinctipes</name>
    <name type="common">Flat porcelain crab</name>
    <dbReference type="NCBI Taxonomy" id="88211"/>
    <lineage>
        <taxon>Eukaryota</taxon>
        <taxon>Metazoa</taxon>
        <taxon>Ecdysozoa</taxon>
        <taxon>Arthropoda</taxon>
        <taxon>Crustacea</taxon>
        <taxon>Multicrustacea</taxon>
        <taxon>Malacostraca</taxon>
        <taxon>Eumalacostraca</taxon>
        <taxon>Eucarida</taxon>
        <taxon>Decapoda</taxon>
        <taxon>Pleocyemata</taxon>
        <taxon>Anomura</taxon>
        <taxon>Galatheoidea</taxon>
        <taxon>Porcellanidae</taxon>
        <taxon>Petrolisthes</taxon>
    </lineage>
</organism>
<evidence type="ECO:0000313" key="3">
    <source>
        <dbReference type="Proteomes" id="UP001286313"/>
    </source>
</evidence>
<gene>
    <name evidence="2" type="ORF">Pcinc_035077</name>
</gene>
<accession>A0AAE1C0H9</accession>
<feature type="compositionally biased region" description="Basic and acidic residues" evidence="1">
    <location>
        <begin position="119"/>
        <end position="149"/>
    </location>
</feature>
<feature type="compositionally biased region" description="Gly residues" evidence="1">
    <location>
        <begin position="101"/>
        <end position="116"/>
    </location>
</feature>
<dbReference type="AlphaFoldDB" id="A0AAE1C0H9"/>
<reference evidence="2" key="1">
    <citation type="submission" date="2023-10" db="EMBL/GenBank/DDBJ databases">
        <title>Genome assemblies of two species of porcelain crab, Petrolisthes cinctipes and Petrolisthes manimaculis (Anomura: Porcellanidae).</title>
        <authorList>
            <person name="Angst P."/>
        </authorList>
    </citation>
    <scope>NUCLEOTIDE SEQUENCE</scope>
    <source>
        <strain evidence="2">PB745_01</strain>
        <tissue evidence="2">Gill</tissue>
    </source>
</reference>
<keyword evidence="3" id="KW-1185">Reference proteome</keyword>
<dbReference type="EMBL" id="JAWQEG010005225">
    <property type="protein sequence ID" value="KAK3858754.1"/>
    <property type="molecule type" value="Genomic_DNA"/>
</dbReference>
<dbReference type="Proteomes" id="UP001286313">
    <property type="component" value="Unassembled WGS sequence"/>
</dbReference>
<sequence>MQAPSNPPCKHPPTPLASTLQPPMQAPSNPPCKHPPTPHASTLQPPMQAPSNPLDVRTGGVKSVLLCPSFKGRGAGGLGGDDRVEGRGGQHVKDDWRVMQRGGGVGWRCDGGGGVGTEIRSRSEGLGREEREDGGEKREGEERHEREWIGHSLHKKTKIGLMLGKMTKER</sequence>
<feature type="compositionally biased region" description="Pro residues" evidence="1">
    <location>
        <begin position="24"/>
        <end position="38"/>
    </location>
</feature>
<feature type="region of interest" description="Disordered" evidence="1">
    <location>
        <begin position="72"/>
        <end position="152"/>
    </location>
</feature>
<comment type="caution">
    <text evidence="2">The sequence shown here is derived from an EMBL/GenBank/DDBJ whole genome shotgun (WGS) entry which is preliminary data.</text>
</comment>
<feature type="compositionally biased region" description="Basic and acidic residues" evidence="1">
    <location>
        <begin position="80"/>
        <end position="98"/>
    </location>
</feature>
<feature type="compositionally biased region" description="Pro residues" evidence="1">
    <location>
        <begin position="1"/>
        <end position="15"/>
    </location>
</feature>
<evidence type="ECO:0000313" key="2">
    <source>
        <dbReference type="EMBL" id="KAK3858754.1"/>
    </source>
</evidence>
<feature type="compositionally biased region" description="Polar residues" evidence="1">
    <location>
        <begin position="39"/>
        <end position="51"/>
    </location>
</feature>